<dbReference type="Proteomes" id="UP000680656">
    <property type="component" value="Chromosome"/>
</dbReference>
<dbReference type="AlphaFoldDB" id="A0A8E7EKH7"/>
<gene>
    <name evidence="2" type="ORF">KHC33_04160</name>
</gene>
<organism evidence="2 3">
    <name type="scientific">Methanospirillum purgamenti</name>
    <dbReference type="NCBI Taxonomy" id="2834276"/>
    <lineage>
        <taxon>Archaea</taxon>
        <taxon>Methanobacteriati</taxon>
        <taxon>Methanobacteriota</taxon>
        <taxon>Stenosarchaea group</taxon>
        <taxon>Methanomicrobia</taxon>
        <taxon>Methanomicrobiales</taxon>
        <taxon>Methanospirillaceae</taxon>
        <taxon>Methanospirillum</taxon>
    </lineage>
</organism>
<dbReference type="KEGG" id="mrtj:KHC33_04160"/>
<keyword evidence="3" id="KW-1185">Reference proteome</keyword>
<feature type="region of interest" description="Disordered" evidence="1">
    <location>
        <begin position="1"/>
        <end position="62"/>
    </location>
</feature>
<proteinExistence type="predicted"/>
<dbReference type="GeneID" id="65096350"/>
<accession>A0A8E7EKH7</accession>
<sequence length="103" mass="11841">MRTSHPNAEDDPWTISPEDHERSGYEEGIDTDRPATRARIGSNPAPTADERRLEKERTKEQRATMRVRIPALAWTSDSVFLRSLMFSGIKAKKNQDDNNEEEK</sequence>
<feature type="compositionally biased region" description="Basic and acidic residues" evidence="1">
    <location>
        <begin position="48"/>
        <end position="62"/>
    </location>
</feature>
<evidence type="ECO:0000313" key="3">
    <source>
        <dbReference type="Proteomes" id="UP000680656"/>
    </source>
</evidence>
<protein>
    <submittedName>
        <fullName evidence="2">Uncharacterized protein</fullName>
    </submittedName>
</protein>
<dbReference type="RefSeq" id="WP_214420506.1">
    <property type="nucleotide sequence ID" value="NZ_CP075546.1"/>
</dbReference>
<evidence type="ECO:0000256" key="1">
    <source>
        <dbReference type="SAM" id="MobiDB-lite"/>
    </source>
</evidence>
<evidence type="ECO:0000313" key="2">
    <source>
        <dbReference type="EMBL" id="QVV89716.1"/>
    </source>
</evidence>
<dbReference type="EMBL" id="CP075546">
    <property type="protein sequence ID" value="QVV89716.1"/>
    <property type="molecule type" value="Genomic_DNA"/>
</dbReference>
<name>A0A8E7EKH7_9EURY</name>
<reference evidence="2 3" key="1">
    <citation type="submission" date="2021-05" db="EMBL/GenBank/DDBJ databases">
        <title>A novel Methanospirillum isolate from a pyrite-forming mixed culture.</title>
        <authorList>
            <person name="Bunk B."/>
            <person name="Sproer C."/>
            <person name="Spring S."/>
            <person name="Pester M."/>
        </authorList>
    </citation>
    <scope>NUCLEOTIDE SEQUENCE [LARGE SCALE GENOMIC DNA]</scope>
    <source>
        <strain evidence="2 3">J.3.6.1-F.2.7.3</strain>
    </source>
</reference>
<feature type="compositionally biased region" description="Basic and acidic residues" evidence="1">
    <location>
        <begin position="17"/>
        <end position="35"/>
    </location>
</feature>